<dbReference type="GO" id="GO:0008131">
    <property type="term" value="F:primary methylamine oxidase activity"/>
    <property type="evidence" value="ECO:0007669"/>
    <property type="project" value="UniProtKB-ARBA"/>
</dbReference>
<feature type="signal peptide" evidence="5">
    <location>
        <begin position="1"/>
        <end position="16"/>
    </location>
</feature>
<keyword evidence="4" id="KW-0285">Flavoprotein</keyword>
<gene>
    <name evidence="7" type="ORF">g.41703</name>
</gene>
<dbReference type="PANTHER" id="PTHR10742:SF398">
    <property type="entry name" value="AMINE OXIDASE DOMAIN-CONTAINING PROTEIN-RELATED"/>
    <property type="match status" value="1"/>
</dbReference>
<dbReference type="PRINTS" id="PR00757">
    <property type="entry name" value="AMINEOXDASEF"/>
</dbReference>
<dbReference type="InterPro" id="IPR050281">
    <property type="entry name" value="Flavin_monoamine_oxidase"/>
</dbReference>
<dbReference type="InterPro" id="IPR002937">
    <property type="entry name" value="Amino_oxidase"/>
</dbReference>
<evidence type="ECO:0000256" key="2">
    <source>
        <dbReference type="ARBA" id="ARBA00023002"/>
    </source>
</evidence>
<evidence type="ECO:0000256" key="1">
    <source>
        <dbReference type="ARBA" id="ARBA00001974"/>
    </source>
</evidence>
<name>A0A1B6LMU1_9HEMI</name>
<feature type="binding site" evidence="3">
    <location>
        <position position="35"/>
    </location>
    <ligand>
        <name>FAD</name>
        <dbReference type="ChEBI" id="CHEBI:57692"/>
    </ligand>
</feature>
<dbReference type="AlphaFoldDB" id="A0A1B6LMU1"/>
<proteinExistence type="inferred from homology"/>
<dbReference type="PANTHER" id="PTHR10742">
    <property type="entry name" value="FLAVIN MONOAMINE OXIDASE"/>
    <property type="match status" value="1"/>
</dbReference>
<comment type="cofactor">
    <cofactor evidence="1 4">
        <name>FAD</name>
        <dbReference type="ChEBI" id="CHEBI:57692"/>
    </cofactor>
</comment>
<feature type="domain" description="Amine oxidase" evidence="6">
    <location>
        <begin position="34"/>
        <end position="486"/>
    </location>
</feature>
<dbReference type="Gene3D" id="3.50.50.60">
    <property type="entry name" value="FAD/NAD(P)-binding domain"/>
    <property type="match status" value="1"/>
</dbReference>
<evidence type="ECO:0000259" key="6">
    <source>
        <dbReference type="Pfam" id="PF01593"/>
    </source>
</evidence>
<keyword evidence="4" id="KW-0274">FAD</keyword>
<feature type="binding site" evidence="3">
    <location>
        <begin position="55"/>
        <end position="56"/>
    </location>
    <ligand>
        <name>FAD</name>
        <dbReference type="ChEBI" id="CHEBI:57692"/>
    </ligand>
</feature>
<dbReference type="EMBL" id="GEBQ01015163">
    <property type="protein sequence ID" value="JAT24814.1"/>
    <property type="molecule type" value="Transcribed_RNA"/>
</dbReference>
<dbReference type="Pfam" id="PF01593">
    <property type="entry name" value="Amino_oxidase"/>
    <property type="match status" value="1"/>
</dbReference>
<feature type="chain" id="PRO_5008587524" description="Amine oxidase" evidence="5">
    <location>
        <begin position="17"/>
        <end position="494"/>
    </location>
</feature>
<protein>
    <recommendedName>
        <fullName evidence="4">Amine oxidase</fullName>
        <ecNumber evidence="4">1.4.3.-</ecNumber>
    </recommendedName>
</protein>
<accession>A0A1B6LMU1</accession>
<dbReference type="EC" id="1.4.3.-" evidence="4"/>
<dbReference type="SUPFAM" id="SSF51905">
    <property type="entry name" value="FAD/NAD(P)-binding domain"/>
    <property type="match status" value="1"/>
</dbReference>
<evidence type="ECO:0000256" key="5">
    <source>
        <dbReference type="SAM" id="SignalP"/>
    </source>
</evidence>
<dbReference type="InterPro" id="IPR036188">
    <property type="entry name" value="FAD/NAD-bd_sf"/>
</dbReference>
<reference evidence="7" key="1">
    <citation type="submission" date="2015-11" db="EMBL/GenBank/DDBJ databases">
        <title>De novo transcriptome assembly of four potential Pierce s Disease insect vectors from Arizona vineyards.</title>
        <authorList>
            <person name="Tassone E.E."/>
        </authorList>
    </citation>
    <scope>NUCLEOTIDE SEQUENCE</scope>
</reference>
<dbReference type="InterPro" id="IPR001613">
    <property type="entry name" value="Flavin_amine_oxidase"/>
</dbReference>
<dbReference type="SUPFAM" id="SSF54373">
    <property type="entry name" value="FAD-linked reductases, C-terminal domain"/>
    <property type="match status" value="1"/>
</dbReference>
<keyword evidence="5" id="KW-0732">Signal</keyword>
<feature type="binding site" evidence="3">
    <location>
        <position position="248"/>
    </location>
    <ligand>
        <name>FAD</name>
        <dbReference type="ChEBI" id="CHEBI:57692"/>
    </ligand>
</feature>
<sequence>MISCLFLLLAVYPACSHTTRDGVKHRVVVVGAGVSGFAAAATLLENDVSDIVVLEASSRIGGRIHTVELGGIPVDLGAESINGEEDNDVYELANSHGLLASFKPFSKPEMNIYANTSGHIFDTSTIKPLADKAYGIIKKEDEIKQFNGSMDDYLSPRLEEFLATNNVEPMLKEALRFHIEQLVRLYYGVYELGQLGASGTTRYRMNEPVSLKWKTGGYKTIFDLLSKKFINPADEIPVHSKILLDKKVTRIERLEDEVQVKTADGSTYHADHVIVTLPLGVLKDGAENMFHPQLSERKTAAIKALGFGGVVKVFMLFPERWWPTDKNIITPLFSEKELEDFKKTSKHGNWSVNTAVFKPILNSNRILCAWLTGPSVGFVETLPIDTLEDGLMELLDRLVGKTYKLVKPESILRSSWCNDPLFQGTYSYLSADSDKGNITNEDLREPILSSNDKPVILFGGEATHPSYQSTVHGAIAAGRREANNVINYLKKQSI</sequence>
<evidence type="ECO:0000313" key="7">
    <source>
        <dbReference type="EMBL" id="JAT24814.1"/>
    </source>
</evidence>
<keyword evidence="2 4" id="KW-0560">Oxidoreductase</keyword>
<evidence type="ECO:0000256" key="4">
    <source>
        <dbReference type="RuleBase" id="RU362067"/>
    </source>
</evidence>
<organism evidence="7">
    <name type="scientific">Graphocephala atropunctata</name>
    <dbReference type="NCBI Taxonomy" id="36148"/>
    <lineage>
        <taxon>Eukaryota</taxon>
        <taxon>Metazoa</taxon>
        <taxon>Ecdysozoa</taxon>
        <taxon>Arthropoda</taxon>
        <taxon>Hexapoda</taxon>
        <taxon>Insecta</taxon>
        <taxon>Pterygota</taxon>
        <taxon>Neoptera</taxon>
        <taxon>Paraneoptera</taxon>
        <taxon>Hemiptera</taxon>
        <taxon>Auchenorrhyncha</taxon>
        <taxon>Membracoidea</taxon>
        <taxon>Cicadellidae</taxon>
        <taxon>Cicadellinae</taxon>
        <taxon>Cicadellini</taxon>
        <taxon>Graphocephala</taxon>
    </lineage>
</organism>
<evidence type="ECO:0000256" key="3">
    <source>
        <dbReference type="PIRSR" id="PIRSR601613-1"/>
    </source>
</evidence>
<dbReference type="Gene3D" id="3.90.660.10">
    <property type="match status" value="1"/>
</dbReference>
<dbReference type="GO" id="GO:0046592">
    <property type="term" value="F:polyamine oxidase activity"/>
    <property type="evidence" value="ECO:0007669"/>
    <property type="project" value="TreeGrafter"/>
</dbReference>
<comment type="similarity">
    <text evidence="4">Belongs to the flavin monoamine oxidase family.</text>
</comment>